<dbReference type="AlphaFoldDB" id="A0A4Y8KXV7"/>
<reference evidence="1 2" key="1">
    <citation type="submission" date="2019-03" db="EMBL/GenBank/DDBJ databases">
        <title>San Antonio Military Medical Center submission to MRSN (WRAIR), pending publication.</title>
        <authorList>
            <person name="Blyth D.M."/>
            <person name="Mccarthy S.L."/>
            <person name="Schall S.E."/>
            <person name="Stam J.A."/>
            <person name="Ong A.C."/>
            <person name="Mcgann P.T."/>
        </authorList>
    </citation>
    <scope>NUCLEOTIDE SEQUENCE [LARGE SCALE GENOMIC DNA]</scope>
    <source>
        <strain evidence="1 2">MRSN571793</strain>
    </source>
</reference>
<dbReference type="OrthoDB" id="1109163at2"/>
<evidence type="ECO:0000313" key="1">
    <source>
        <dbReference type="EMBL" id="TFD94978.1"/>
    </source>
</evidence>
<comment type="caution">
    <text evidence="1">The sequence shown here is derived from an EMBL/GenBank/DDBJ whole genome shotgun (WGS) entry which is preliminary data.</text>
</comment>
<keyword evidence="2" id="KW-1185">Reference proteome</keyword>
<gene>
    <name evidence="1" type="ORF">E2605_14250</name>
</gene>
<sequence length="791" mass="93132">MRLKVFLIGLAVSLIFCKKTTACGYYEYDWENRPMTFRAALPSMDNMQPFWYTTAVRYHSMHPDPMSNDRKRNIGEWQKATSPDVKLDDIYVIQYETSATDFIMAYETDGLKAWAEKNTLVAYLIRDKKHKDLLEYLLFAKEAEVSVDDLQDPGFQFEEWGTINAKTDEKRTQLFLRAEHKYKNVKSSFLKDRYAFQVARLGWESGNFETSSRIFKSHFGSVKPDNLMSAWAALFCAMSLDRQDRRAEANQLYIQSFDNCDEKKLRCAQMYNDTVQTPKWFTAKEKSIDAVIRSIQYPGRELDRMQQIETWDKNSSYMPFLVMREVCKLEDWLLSTVYWKSEEGTLGCIDKEPAYQRWFEDSAKNNKETDLKYLARLKSFILKLKAELKVQSYKDYYSLALAHLSLLEENKQDAVKYLAMISSKADESVQIQKVIEDTWIWVKTEDVTTERFKTGYLSKLKAIRKYLPETDNKENLSDPCYENSRVYFTLNLALANEFYKKGDIVSMCLLKTAYDFEQSYPKDYQVPAFASEYYGRLRLFDMYASTSDMDKLITLIEKQNKTDFEKFLCNQPFNKIDAYKDLKGTIAFRNGDLKLAFETFKSMDQQFWKNNYEYAMYLNEDPFVPKFFKTKRDFGYEFNKTRFVKSLLDLEVLAAGKDKKKVADAYLKLGHAYYNTSYYGNSWMMMSYGWSSGDSYYTPNPKETCASMWIKNYRTPVLAAGYYQKAYSMAQDKEQKAYATLMLVSCYSLSDDPKQNKPLITQYSNEYERLYRKKTLFDKQNECLLYEAFVK</sequence>
<accession>A0A4Y8KXV7</accession>
<evidence type="ECO:0000313" key="2">
    <source>
        <dbReference type="Proteomes" id="UP000297861"/>
    </source>
</evidence>
<proteinExistence type="predicted"/>
<dbReference type="EMBL" id="SOML01000009">
    <property type="protein sequence ID" value="TFD94978.1"/>
    <property type="molecule type" value="Genomic_DNA"/>
</dbReference>
<organism evidence="1 2">
    <name type="scientific">Dysgonomonas capnocytophagoides</name>
    <dbReference type="NCBI Taxonomy" id="45254"/>
    <lineage>
        <taxon>Bacteria</taxon>
        <taxon>Pseudomonadati</taxon>
        <taxon>Bacteroidota</taxon>
        <taxon>Bacteroidia</taxon>
        <taxon>Bacteroidales</taxon>
        <taxon>Dysgonomonadaceae</taxon>
        <taxon>Dysgonomonas</taxon>
    </lineage>
</organism>
<dbReference type="RefSeq" id="WP_134436942.1">
    <property type="nucleotide sequence ID" value="NZ_SOML01000009.1"/>
</dbReference>
<dbReference type="Proteomes" id="UP000297861">
    <property type="component" value="Unassembled WGS sequence"/>
</dbReference>
<dbReference type="STRING" id="1121485.GCA_000426485_02105"/>
<protein>
    <submittedName>
        <fullName evidence="1">Uncharacterized protein</fullName>
    </submittedName>
</protein>
<name>A0A4Y8KXV7_9BACT</name>